<evidence type="ECO:0000313" key="2">
    <source>
        <dbReference type="Proteomes" id="UP000290106"/>
    </source>
</evidence>
<dbReference type="OrthoDB" id="9794935at2"/>
<sequence length="164" mass="18762">MTRREREVTDINDILQIINETKILHLGLSDEGWPYVVPMNYGYEYVDGKLTFYLHGATKGYKFDVLEKNPKVSFALETDMIPFEGKVACQYGMAYRSVMGRGYGTLVADVEEKEKALSLLMKQQTGKDFTFDEKLVSIVNVIRIDVKEFTAKERKLPAAMQQDS</sequence>
<protein>
    <submittedName>
        <fullName evidence="1">Pyridoxamine 5'-phosphate oxidase family protein</fullName>
    </submittedName>
</protein>
<organism evidence="1 2">
    <name type="scientific">Blautia faecicola</name>
    <dbReference type="NCBI Taxonomy" id="2509240"/>
    <lineage>
        <taxon>Bacteria</taxon>
        <taxon>Bacillati</taxon>
        <taxon>Bacillota</taxon>
        <taxon>Clostridia</taxon>
        <taxon>Lachnospirales</taxon>
        <taxon>Lachnospiraceae</taxon>
        <taxon>Blautia</taxon>
    </lineage>
</organism>
<dbReference type="EMBL" id="SDKC01000001">
    <property type="protein sequence ID" value="RXS74920.1"/>
    <property type="molecule type" value="Genomic_DNA"/>
</dbReference>
<dbReference type="PANTHER" id="PTHR34071:SF2">
    <property type="entry name" value="FLAVIN-NUCLEOTIDE-BINDING PROTEIN"/>
    <property type="match status" value="1"/>
</dbReference>
<dbReference type="Pfam" id="PF12900">
    <property type="entry name" value="Pyridox_ox_2"/>
    <property type="match status" value="1"/>
</dbReference>
<dbReference type="InterPro" id="IPR024747">
    <property type="entry name" value="Pyridox_Oxase-rel"/>
</dbReference>
<comment type="caution">
    <text evidence="1">The sequence shown here is derived from an EMBL/GenBank/DDBJ whole genome shotgun (WGS) entry which is preliminary data.</text>
</comment>
<dbReference type="Gene3D" id="2.30.110.10">
    <property type="entry name" value="Electron Transport, Fmn-binding Protein, Chain A"/>
    <property type="match status" value="1"/>
</dbReference>
<keyword evidence="2" id="KW-1185">Reference proteome</keyword>
<evidence type="ECO:0000313" key="1">
    <source>
        <dbReference type="EMBL" id="RXS74920.1"/>
    </source>
</evidence>
<dbReference type="RefSeq" id="WP_106492579.1">
    <property type="nucleotide sequence ID" value="NZ_DAWBJR010000001.1"/>
</dbReference>
<dbReference type="Proteomes" id="UP000290106">
    <property type="component" value="Unassembled WGS sequence"/>
</dbReference>
<dbReference type="AlphaFoldDB" id="A0A4Q1RGX7"/>
<proteinExistence type="predicted"/>
<name>A0A4Q1RGX7_9FIRM</name>
<dbReference type="InterPro" id="IPR012349">
    <property type="entry name" value="Split_barrel_FMN-bd"/>
</dbReference>
<gene>
    <name evidence="1" type="ORF">ETP43_06585</name>
</gene>
<dbReference type="SUPFAM" id="SSF50475">
    <property type="entry name" value="FMN-binding split barrel"/>
    <property type="match status" value="1"/>
</dbReference>
<dbReference type="PANTHER" id="PTHR34071">
    <property type="entry name" value="5-NITROIMIDAZOLE ANTIBIOTICS RESISTANCE PROTEIN, NIMA-FAMILY-RELATED PROTEIN-RELATED"/>
    <property type="match status" value="1"/>
</dbReference>
<accession>A0A4Q1RGX7</accession>
<reference evidence="1 2" key="1">
    <citation type="submission" date="2019-01" db="EMBL/GenBank/DDBJ databases">
        <title>Blautia sp. nov. KGMB01111 isolated human feces.</title>
        <authorList>
            <person name="Park J.-E."/>
            <person name="Kim J.-S."/>
            <person name="Park S.-H."/>
        </authorList>
    </citation>
    <scope>NUCLEOTIDE SEQUENCE [LARGE SCALE GENOMIC DNA]</scope>
    <source>
        <strain evidence="1 2">KGMB01111</strain>
    </source>
</reference>